<name>A0ABD3PLX3_9STRA</name>
<feature type="compositionally biased region" description="Polar residues" evidence="3">
    <location>
        <begin position="179"/>
        <end position="192"/>
    </location>
</feature>
<keyword evidence="6" id="KW-1185">Reference proteome</keyword>
<evidence type="ECO:0000259" key="4">
    <source>
        <dbReference type="PROSITE" id="PS50070"/>
    </source>
</evidence>
<dbReference type="EMBL" id="JABMIG020000153">
    <property type="protein sequence ID" value="KAL3788689.1"/>
    <property type="molecule type" value="Genomic_DNA"/>
</dbReference>
<feature type="domain" description="Kringle" evidence="4">
    <location>
        <begin position="307"/>
        <end position="378"/>
    </location>
</feature>
<sequence length="852" mass="95148">METLQKEGQQSTSPGFGAIMRIKTLTFATLVVGFAGNALSATPTIRPTKRRKRSPSPTLNNSSQPARSSATVSVHSDANETVTPACAFADPEKCGCQEAAQADYRGAISVTENGYTCKEWTFFGAYNWPDHGLEYNNNCRNPNQANTRAWCFVMESNVIWDFCDVPYCDKDVKSEETGESSAVGDTSNSPSFKPSRKRTDYPTVEGTTKQPVTPKANPRTSRPHTVKPTYLKVLPSVQPSILPTTRPSNKPTDLPTTIPTTKPSNRPTKFPTVLPSLRPTTQFSDSPVERLEIFSKACPSANSYDCGCEEVRQADYRGSVSVTEGGYTCRVWSQNNIWPNQGLDDGPFCRNPNQIAAKAWCWVDDVDVIWDYCSVPICGAKNSGNSEISMDTGESSFANDAAAGTIRTVVPSPIPIHFSSLKPTLEPQMRTYEATEKLTSSPTALMIDKTQCGSYAVRQADYRGEISTTVDGDECQNWSDQWPHVHNYTPKNHPELKSNYCRNPDHSSHPWCYTTNPEKRWGWCDVPLCPENQEQSKGEKSNGVQIIKFVAFGDTPYAKNDRYCLNRQLRELNQQEMDFRFIVHIGDIKPGDETCDSERYSDVAEIISHPDNAIGYDIRNFFMLPGDNEWSDCIDKAQAWRYWMTYFGNGNFTEETGIGPNANGFGTLSDGTNVEYFNDPIEDGNYPSTSSNFAFYSDEVLFVGLNQVGGGIIGDEERRVYGNYLWVEQNMSKYYLKGMRAMVVFAHAAMTGVRHVYFGVPFMKLLRKQYPDIAVLYLHGDGHNFGVISPDPKNPNLMSLEVEGGEEADPLLISVLWDNTVDEYSFHVDYRNGKYESGCVAGNTDKTWSSNY</sequence>
<dbReference type="PROSITE" id="PS00021">
    <property type="entry name" value="KRINGLE_1"/>
    <property type="match status" value="2"/>
</dbReference>
<protein>
    <recommendedName>
        <fullName evidence="4">Kringle domain-containing protein</fullName>
    </recommendedName>
</protein>
<keyword evidence="2" id="KW-1015">Disulfide bond</keyword>
<dbReference type="InterPro" id="IPR038178">
    <property type="entry name" value="Kringle_sf"/>
</dbReference>
<evidence type="ECO:0000256" key="2">
    <source>
        <dbReference type="ARBA" id="ARBA00023157"/>
    </source>
</evidence>
<accession>A0ABD3PLX3</accession>
<dbReference type="Proteomes" id="UP001516023">
    <property type="component" value="Unassembled WGS sequence"/>
</dbReference>
<dbReference type="InterPro" id="IPR050759">
    <property type="entry name" value="Serine_protease_kringle"/>
</dbReference>
<evidence type="ECO:0000256" key="1">
    <source>
        <dbReference type="ARBA" id="ARBA00022572"/>
    </source>
</evidence>
<dbReference type="SUPFAM" id="SSF56300">
    <property type="entry name" value="Metallo-dependent phosphatases"/>
    <property type="match status" value="1"/>
</dbReference>
<dbReference type="AlphaFoldDB" id="A0ABD3PLX3"/>
<feature type="region of interest" description="Disordered" evidence="3">
    <location>
        <begin position="43"/>
        <end position="74"/>
    </location>
</feature>
<dbReference type="SMART" id="SM00130">
    <property type="entry name" value="KR"/>
    <property type="match status" value="3"/>
</dbReference>
<dbReference type="Gene3D" id="2.40.20.10">
    <property type="entry name" value="Plasminogen Kringle 4"/>
    <property type="match status" value="3"/>
</dbReference>
<feature type="compositionally biased region" description="Polar residues" evidence="3">
    <location>
        <begin position="59"/>
        <end position="74"/>
    </location>
</feature>
<reference evidence="5 6" key="1">
    <citation type="journal article" date="2020" name="G3 (Bethesda)">
        <title>Improved Reference Genome for Cyclotella cryptica CCMP332, a Model for Cell Wall Morphogenesis, Salinity Adaptation, and Lipid Production in Diatoms (Bacillariophyta).</title>
        <authorList>
            <person name="Roberts W.R."/>
            <person name="Downey K.M."/>
            <person name="Ruck E.C."/>
            <person name="Traller J.C."/>
            <person name="Alverson A.J."/>
        </authorList>
    </citation>
    <scope>NUCLEOTIDE SEQUENCE [LARGE SCALE GENOMIC DNA]</scope>
    <source>
        <strain evidence="5 6">CCMP332</strain>
    </source>
</reference>
<dbReference type="CDD" id="cd00108">
    <property type="entry name" value="KR"/>
    <property type="match status" value="1"/>
</dbReference>
<dbReference type="InterPro" id="IPR018056">
    <property type="entry name" value="Kringle_CS"/>
</dbReference>
<feature type="region of interest" description="Disordered" evidence="3">
    <location>
        <begin position="239"/>
        <end position="283"/>
    </location>
</feature>
<evidence type="ECO:0000313" key="5">
    <source>
        <dbReference type="EMBL" id="KAL3788689.1"/>
    </source>
</evidence>
<evidence type="ECO:0000256" key="3">
    <source>
        <dbReference type="SAM" id="MobiDB-lite"/>
    </source>
</evidence>
<comment type="caution">
    <text evidence="5">The sequence shown here is derived from an EMBL/GenBank/DDBJ whole genome shotgun (WGS) entry which is preliminary data.</text>
</comment>
<dbReference type="InterPro" id="IPR029052">
    <property type="entry name" value="Metallo-depent_PP-like"/>
</dbReference>
<dbReference type="InterPro" id="IPR013806">
    <property type="entry name" value="Kringle-like"/>
</dbReference>
<dbReference type="PRINTS" id="PR00018">
    <property type="entry name" value="KRINGLE"/>
</dbReference>
<feature type="compositionally biased region" description="Polar residues" evidence="3">
    <location>
        <begin position="239"/>
        <end position="267"/>
    </location>
</feature>
<dbReference type="InterPro" id="IPR000001">
    <property type="entry name" value="Kringle"/>
</dbReference>
<dbReference type="PANTHER" id="PTHR24261:SF7">
    <property type="entry name" value="KRINGLE DOMAIN-CONTAINING PROTEIN"/>
    <property type="match status" value="1"/>
</dbReference>
<feature type="region of interest" description="Disordered" evidence="3">
    <location>
        <begin position="175"/>
        <end position="225"/>
    </location>
</feature>
<evidence type="ECO:0000313" key="6">
    <source>
        <dbReference type="Proteomes" id="UP001516023"/>
    </source>
</evidence>
<gene>
    <name evidence="5" type="ORF">HJC23_001888</name>
</gene>
<dbReference type="Pfam" id="PF00051">
    <property type="entry name" value="Kringle"/>
    <property type="match status" value="3"/>
</dbReference>
<dbReference type="PROSITE" id="PS50070">
    <property type="entry name" value="KRINGLE_2"/>
    <property type="match status" value="3"/>
</dbReference>
<feature type="domain" description="Kringle" evidence="4">
    <location>
        <begin position="95"/>
        <end position="168"/>
    </location>
</feature>
<dbReference type="PANTHER" id="PTHR24261">
    <property type="entry name" value="PLASMINOGEN-RELATED"/>
    <property type="match status" value="1"/>
</dbReference>
<feature type="domain" description="Kringle" evidence="4">
    <location>
        <begin position="461"/>
        <end position="529"/>
    </location>
</feature>
<dbReference type="SUPFAM" id="SSF57440">
    <property type="entry name" value="Kringle-like"/>
    <property type="match status" value="3"/>
</dbReference>
<keyword evidence="1" id="KW-0420">Kringle</keyword>
<organism evidence="5 6">
    <name type="scientific">Cyclotella cryptica</name>
    <dbReference type="NCBI Taxonomy" id="29204"/>
    <lineage>
        <taxon>Eukaryota</taxon>
        <taxon>Sar</taxon>
        <taxon>Stramenopiles</taxon>
        <taxon>Ochrophyta</taxon>
        <taxon>Bacillariophyta</taxon>
        <taxon>Coscinodiscophyceae</taxon>
        <taxon>Thalassiosirophycidae</taxon>
        <taxon>Stephanodiscales</taxon>
        <taxon>Stephanodiscaceae</taxon>
        <taxon>Cyclotella</taxon>
    </lineage>
</organism>
<proteinExistence type="predicted"/>